<sequence>MNVKRFLGLALFTYLMCAAFAVASQKDTPPNTTPRTVVTVTLGDLTPQQLQDRAVELTTTTSTSTTTSTQPTTRVAYVDPATKCQEWLPVAVSVGWPNNTETLEKLGRLIWKETRCLNIGYQHPKFNGSDHGLIQANNVHRRWAEELFAMPFEESMSDPTLNLRFGFLLYDTIAETGACGWQPWKMC</sequence>
<reference evidence="1" key="1">
    <citation type="submission" date="2020-04" db="EMBL/GenBank/DDBJ databases">
        <authorList>
            <person name="Chiriac C."/>
            <person name="Salcher M."/>
            <person name="Ghai R."/>
            <person name="Kavagutti S V."/>
        </authorList>
    </citation>
    <scope>NUCLEOTIDE SEQUENCE</scope>
</reference>
<name>A0A6J5NWB9_9CAUD</name>
<accession>A0A6J5NWB9</accession>
<evidence type="ECO:0008006" key="2">
    <source>
        <dbReference type="Google" id="ProtNLM"/>
    </source>
</evidence>
<protein>
    <recommendedName>
        <fullName evidence="2">Transglycosylase SLT domain 1</fullName>
    </recommendedName>
</protein>
<evidence type="ECO:0000313" key="1">
    <source>
        <dbReference type="EMBL" id="CAB4163287.1"/>
    </source>
</evidence>
<gene>
    <name evidence="1" type="ORF">UFOVP800_16</name>
</gene>
<proteinExistence type="predicted"/>
<organism evidence="1">
    <name type="scientific">uncultured Caudovirales phage</name>
    <dbReference type="NCBI Taxonomy" id="2100421"/>
    <lineage>
        <taxon>Viruses</taxon>
        <taxon>Duplodnaviria</taxon>
        <taxon>Heunggongvirae</taxon>
        <taxon>Uroviricota</taxon>
        <taxon>Caudoviricetes</taxon>
        <taxon>Peduoviridae</taxon>
        <taxon>Maltschvirus</taxon>
        <taxon>Maltschvirus maltsch</taxon>
    </lineage>
</organism>
<dbReference type="EMBL" id="LR796755">
    <property type="protein sequence ID" value="CAB4163287.1"/>
    <property type="molecule type" value="Genomic_DNA"/>
</dbReference>